<dbReference type="InterPro" id="IPR011606">
    <property type="entry name" value="Brnchd-chn_aa_trnsp_permease"/>
</dbReference>
<dbReference type="Pfam" id="PF03591">
    <property type="entry name" value="AzlC"/>
    <property type="match status" value="1"/>
</dbReference>
<feature type="transmembrane region" description="Helical" evidence="8">
    <location>
        <begin position="57"/>
        <end position="79"/>
    </location>
</feature>
<evidence type="ECO:0000256" key="5">
    <source>
        <dbReference type="ARBA" id="ARBA00022692"/>
    </source>
</evidence>
<sequence>MASDPATSALEDARQARQERADAFRAGVRAITPALIATGTWGMVTGVAMVKSGLTESMALAMTLLMYAGSAQLTSLPLIATGAPLWLIFAAGFVVNLRFLIFGAALHPYFRHMSWPRRLGLGYFTTDMGFVLFMPRFGDAAERGTREQLWFFLGTVAPGWMVWQVTSIVGIYLGSLVPEAWSLDFAAVLALLAITVPLANSKPMLVSMLAAGMVAWVGQLLPLRLGLAAAVVAGIVAGIWAERFFKGRT</sequence>
<name>A0A0E7UMK7_BORPT</name>
<dbReference type="EMBL" id="UFTT01000002">
    <property type="protein sequence ID" value="SUV63966.1"/>
    <property type="molecule type" value="Genomic_DNA"/>
</dbReference>
<dbReference type="GeneID" id="69600572"/>
<keyword evidence="5 8" id="KW-0812">Transmembrane</keyword>
<gene>
    <name evidence="9" type="ORF">NCTC10911_00981</name>
</gene>
<evidence type="ECO:0000256" key="3">
    <source>
        <dbReference type="ARBA" id="ARBA00022448"/>
    </source>
</evidence>
<evidence type="ECO:0000313" key="9">
    <source>
        <dbReference type="EMBL" id="SUV63966.1"/>
    </source>
</evidence>
<keyword evidence="6 8" id="KW-1133">Transmembrane helix</keyword>
<dbReference type="RefSeq" id="WP_010931455.1">
    <property type="nucleotide sequence ID" value="NZ_AP024746.1"/>
</dbReference>
<reference evidence="9 10" key="1">
    <citation type="submission" date="2018-06" db="EMBL/GenBank/DDBJ databases">
        <authorList>
            <consortium name="Pathogen Informatics"/>
            <person name="Doyle S."/>
        </authorList>
    </citation>
    <scope>NUCLEOTIDE SEQUENCE [LARGE SCALE GENOMIC DNA]</scope>
    <source>
        <strain evidence="9 10">NCTC10911</strain>
    </source>
</reference>
<comment type="similarity">
    <text evidence="2">Belongs to the AzlC family.</text>
</comment>
<evidence type="ECO:0000256" key="1">
    <source>
        <dbReference type="ARBA" id="ARBA00004651"/>
    </source>
</evidence>
<evidence type="ECO:0000256" key="2">
    <source>
        <dbReference type="ARBA" id="ARBA00010735"/>
    </source>
</evidence>
<comment type="subcellular location">
    <subcellularLocation>
        <location evidence="1">Cell membrane</location>
        <topology evidence="1">Multi-pass membrane protein</topology>
    </subcellularLocation>
</comment>
<evidence type="ECO:0000256" key="4">
    <source>
        <dbReference type="ARBA" id="ARBA00022475"/>
    </source>
</evidence>
<feature type="transmembrane region" description="Helical" evidence="8">
    <location>
        <begin position="149"/>
        <end position="173"/>
    </location>
</feature>
<dbReference type="PANTHER" id="PTHR34979:SF1">
    <property type="entry name" value="INNER MEMBRANE PROTEIN YGAZ"/>
    <property type="match status" value="1"/>
</dbReference>
<feature type="transmembrane region" description="Helical" evidence="8">
    <location>
        <begin position="30"/>
        <end position="50"/>
    </location>
</feature>
<evidence type="ECO:0000256" key="7">
    <source>
        <dbReference type="ARBA" id="ARBA00023136"/>
    </source>
</evidence>
<accession>A0A0E7UMK7</accession>
<dbReference type="PANTHER" id="PTHR34979">
    <property type="entry name" value="INNER MEMBRANE PROTEIN YGAZ"/>
    <property type="match status" value="1"/>
</dbReference>
<dbReference type="OMA" id="WLSWQVS"/>
<feature type="transmembrane region" description="Helical" evidence="8">
    <location>
        <begin position="220"/>
        <end position="241"/>
    </location>
</feature>
<dbReference type="Proteomes" id="UP000255014">
    <property type="component" value="Unassembled WGS sequence"/>
</dbReference>
<feature type="transmembrane region" description="Helical" evidence="8">
    <location>
        <begin position="85"/>
        <end position="107"/>
    </location>
</feature>
<keyword evidence="3" id="KW-0813">Transport</keyword>
<dbReference type="GO" id="GO:1903785">
    <property type="term" value="P:L-valine transmembrane transport"/>
    <property type="evidence" value="ECO:0007669"/>
    <property type="project" value="TreeGrafter"/>
</dbReference>
<evidence type="ECO:0000256" key="8">
    <source>
        <dbReference type="SAM" id="Phobius"/>
    </source>
</evidence>
<protein>
    <submittedName>
        <fullName evidence="9">Azaleucine resistance protein AzlC</fullName>
    </submittedName>
</protein>
<dbReference type="AlphaFoldDB" id="A0A0E7UMK7"/>
<keyword evidence="7 8" id="KW-0472">Membrane</keyword>
<dbReference type="GO" id="GO:0005886">
    <property type="term" value="C:plasma membrane"/>
    <property type="evidence" value="ECO:0007669"/>
    <property type="project" value="UniProtKB-SubCell"/>
</dbReference>
<keyword evidence="4" id="KW-1003">Cell membrane</keyword>
<evidence type="ECO:0000256" key="6">
    <source>
        <dbReference type="ARBA" id="ARBA00022989"/>
    </source>
</evidence>
<organism evidence="9 10">
    <name type="scientific">Bordetella pertussis</name>
    <dbReference type="NCBI Taxonomy" id="520"/>
    <lineage>
        <taxon>Bacteria</taxon>
        <taxon>Pseudomonadati</taxon>
        <taxon>Pseudomonadota</taxon>
        <taxon>Betaproteobacteria</taxon>
        <taxon>Burkholderiales</taxon>
        <taxon>Alcaligenaceae</taxon>
        <taxon>Bordetella</taxon>
    </lineage>
</organism>
<proteinExistence type="inferred from homology"/>
<evidence type="ECO:0000313" key="10">
    <source>
        <dbReference type="Proteomes" id="UP000255014"/>
    </source>
</evidence>
<feature type="transmembrane region" description="Helical" evidence="8">
    <location>
        <begin position="119"/>
        <end position="137"/>
    </location>
</feature>
<feature type="transmembrane region" description="Helical" evidence="8">
    <location>
        <begin position="180"/>
        <end position="200"/>
    </location>
</feature>